<keyword evidence="3" id="KW-1185">Reference proteome</keyword>
<gene>
    <name evidence="2" type="ORF">A6A40_02880</name>
</gene>
<evidence type="ECO:0000256" key="1">
    <source>
        <dbReference type="SAM" id="SignalP"/>
    </source>
</evidence>
<keyword evidence="1" id="KW-0732">Signal</keyword>
<proteinExistence type="predicted"/>
<evidence type="ECO:0000313" key="3">
    <source>
        <dbReference type="Proteomes" id="UP000077405"/>
    </source>
</evidence>
<reference evidence="2 3" key="1">
    <citation type="journal article" date="2013" name="Int. J. Syst. Evol. Microbiol.">
        <title>Azospirillum humicireducens sp. nov., a nitrogen-fixing bacterium isolated from a microbial fuel cell.</title>
        <authorList>
            <person name="Zhou S."/>
            <person name="Han L."/>
            <person name="Wang Y."/>
            <person name="Yang G."/>
            <person name="Zhuang L."/>
            <person name="Hu P."/>
        </authorList>
    </citation>
    <scope>NUCLEOTIDE SEQUENCE [LARGE SCALE GENOMIC DNA]</scope>
    <source>
        <strain evidence="2 3">SgZ-5</strain>
    </source>
</reference>
<dbReference type="OrthoDB" id="7303575at2"/>
<dbReference type="KEGG" id="ahu:A6A40_02880"/>
<evidence type="ECO:0000313" key="2">
    <source>
        <dbReference type="EMBL" id="ANC90933.1"/>
    </source>
</evidence>
<dbReference type="STRING" id="1226968.A6A40_02880"/>
<dbReference type="Proteomes" id="UP000077405">
    <property type="component" value="Chromosome"/>
</dbReference>
<organism evidence="2 3">
    <name type="scientific">Azospirillum humicireducens</name>
    <dbReference type="NCBI Taxonomy" id="1226968"/>
    <lineage>
        <taxon>Bacteria</taxon>
        <taxon>Pseudomonadati</taxon>
        <taxon>Pseudomonadota</taxon>
        <taxon>Alphaproteobacteria</taxon>
        <taxon>Rhodospirillales</taxon>
        <taxon>Azospirillaceae</taxon>
        <taxon>Azospirillum</taxon>
    </lineage>
</organism>
<dbReference type="RefSeq" id="WP_063634027.1">
    <property type="nucleotide sequence ID" value="NZ_CP015285.1"/>
</dbReference>
<sequence length="179" mass="19034">MDRIGWSLRRQATMAGILVALAAGPGAAAQDGAVIRMAREPGREIGVACRYLDLDQHAAPPEATMLCDAAVELVTRMASDRGRSVVHLGLRTVTPDAEPTEEMPPTVDGPILLLVLEGRRDWSGTAHPRLLLRARPVRDGVAAPSVGLPPVPVELGGEGWRAAADRELERVVGFALRDG</sequence>
<feature type="signal peptide" evidence="1">
    <location>
        <begin position="1"/>
        <end position="22"/>
    </location>
</feature>
<name>A0A160JDV4_9PROT</name>
<accession>A0A160JDV4</accession>
<protein>
    <submittedName>
        <fullName evidence="2">Uncharacterized protein</fullName>
    </submittedName>
</protein>
<dbReference type="EMBL" id="CP015285">
    <property type="protein sequence ID" value="ANC90933.1"/>
    <property type="molecule type" value="Genomic_DNA"/>
</dbReference>
<feature type="chain" id="PRO_5007816373" evidence="1">
    <location>
        <begin position="23"/>
        <end position="179"/>
    </location>
</feature>
<dbReference type="AlphaFoldDB" id="A0A160JDV4"/>